<keyword evidence="2" id="KW-1185">Reference proteome</keyword>
<dbReference type="RefSeq" id="WP_035546767.1">
    <property type="nucleotide sequence ID" value="NZ_AWFH01000001.1"/>
</dbReference>
<sequence length="225" mass="25531">MIRAGDFLIHAARFSLDRLDWMVGDMRRRLCLGLLPCLPFLARRELQGLTRFLAYAEPLMRRLIVLLAAELGALQTYPSTAHGTPAPKRATGPVATPRLFPSAYFRLTEAEPGKTRRTPPPKRFRTGPRIRLLDEETPVDLSEYRAEPFDILPAARQVRRFLALEHAMDNLPRYVEAMRRLMGQAIPILTRVLPPAFSRLPVTRAEETALIELHDVAVRECPDTS</sequence>
<protein>
    <submittedName>
        <fullName evidence="1">Uncharacterized protein</fullName>
    </submittedName>
</protein>
<proteinExistence type="predicted"/>
<dbReference type="Proteomes" id="UP000024547">
    <property type="component" value="Unassembled WGS sequence"/>
</dbReference>
<name>A0A059EB45_9PROT</name>
<dbReference type="OrthoDB" id="7618448at2"/>
<gene>
    <name evidence="1" type="ORF">HY36_00430</name>
</gene>
<dbReference type="EMBL" id="AWFH01000001">
    <property type="protein sequence ID" value="KCZ64871.1"/>
    <property type="molecule type" value="Genomic_DNA"/>
</dbReference>
<dbReference type="AlphaFoldDB" id="A0A059EB45"/>
<reference evidence="1 2" key="1">
    <citation type="journal article" date="2014" name="Antonie Van Leeuwenhoek">
        <title>Hyphomonas beringensis sp. nov. and Hyphomonas chukchiensis sp. nov., isolated from surface seawater of the Bering Sea and Chukchi Sea.</title>
        <authorList>
            <person name="Li C."/>
            <person name="Lai Q."/>
            <person name="Li G."/>
            <person name="Dong C."/>
            <person name="Wang J."/>
            <person name="Liao Y."/>
            <person name="Shao Z."/>
        </authorList>
    </citation>
    <scope>NUCLEOTIDE SEQUENCE [LARGE SCALE GENOMIC DNA]</scope>
    <source>
        <strain evidence="1 2">22II1-22F38</strain>
    </source>
</reference>
<organism evidence="1 2">
    <name type="scientific">Hyphomonas atlantica</name>
    <dbReference type="NCBI Taxonomy" id="1280948"/>
    <lineage>
        <taxon>Bacteria</taxon>
        <taxon>Pseudomonadati</taxon>
        <taxon>Pseudomonadota</taxon>
        <taxon>Alphaproteobacteria</taxon>
        <taxon>Hyphomonadales</taxon>
        <taxon>Hyphomonadaceae</taxon>
        <taxon>Hyphomonas</taxon>
    </lineage>
</organism>
<evidence type="ECO:0000313" key="2">
    <source>
        <dbReference type="Proteomes" id="UP000024547"/>
    </source>
</evidence>
<comment type="caution">
    <text evidence="1">The sequence shown here is derived from an EMBL/GenBank/DDBJ whole genome shotgun (WGS) entry which is preliminary data.</text>
</comment>
<dbReference type="PATRIC" id="fig|1280948.3.peg.88"/>
<accession>A0A059EB45</accession>
<evidence type="ECO:0000313" key="1">
    <source>
        <dbReference type="EMBL" id="KCZ64871.1"/>
    </source>
</evidence>